<sequence length="97" mass="11068">MFKLAEAIINARFLDGERFYSKHKAIPFFGVYRTVQYYVRKAFRCTRYHLRTFERTLLSVICSSAEELSPYLIGNSCICGKGLGGKAGSSSQIRESR</sequence>
<organism evidence="1 2">
    <name type="scientific">Caerostris darwini</name>
    <dbReference type="NCBI Taxonomy" id="1538125"/>
    <lineage>
        <taxon>Eukaryota</taxon>
        <taxon>Metazoa</taxon>
        <taxon>Ecdysozoa</taxon>
        <taxon>Arthropoda</taxon>
        <taxon>Chelicerata</taxon>
        <taxon>Arachnida</taxon>
        <taxon>Araneae</taxon>
        <taxon>Araneomorphae</taxon>
        <taxon>Entelegynae</taxon>
        <taxon>Araneoidea</taxon>
        <taxon>Araneidae</taxon>
        <taxon>Caerostris</taxon>
    </lineage>
</organism>
<name>A0AAV4WDW7_9ARAC</name>
<proteinExistence type="predicted"/>
<evidence type="ECO:0000313" key="1">
    <source>
        <dbReference type="EMBL" id="GIY80458.1"/>
    </source>
</evidence>
<protein>
    <submittedName>
        <fullName evidence="1">Uncharacterized protein</fullName>
    </submittedName>
</protein>
<reference evidence="1 2" key="1">
    <citation type="submission" date="2021-06" db="EMBL/GenBank/DDBJ databases">
        <title>Caerostris darwini draft genome.</title>
        <authorList>
            <person name="Kono N."/>
            <person name="Arakawa K."/>
        </authorList>
    </citation>
    <scope>NUCLEOTIDE SEQUENCE [LARGE SCALE GENOMIC DNA]</scope>
</reference>
<comment type="caution">
    <text evidence="1">The sequence shown here is derived from an EMBL/GenBank/DDBJ whole genome shotgun (WGS) entry which is preliminary data.</text>
</comment>
<dbReference type="EMBL" id="BPLQ01014509">
    <property type="protein sequence ID" value="GIY80458.1"/>
    <property type="molecule type" value="Genomic_DNA"/>
</dbReference>
<accession>A0AAV4WDW7</accession>
<gene>
    <name evidence="1" type="ORF">CDAR_596591</name>
</gene>
<keyword evidence="2" id="KW-1185">Reference proteome</keyword>
<evidence type="ECO:0000313" key="2">
    <source>
        <dbReference type="Proteomes" id="UP001054837"/>
    </source>
</evidence>
<dbReference type="Proteomes" id="UP001054837">
    <property type="component" value="Unassembled WGS sequence"/>
</dbReference>
<dbReference type="AlphaFoldDB" id="A0AAV4WDW7"/>